<dbReference type="EMBL" id="CADEAL010000280">
    <property type="protein sequence ID" value="CAB1417712.1"/>
    <property type="molecule type" value="Genomic_DNA"/>
</dbReference>
<keyword evidence="4" id="KW-1185">Reference proteome</keyword>
<feature type="region of interest" description="Disordered" evidence="2">
    <location>
        <begin position="202"/>
        <end position="301"/>
    </location>
</feature>
<evidence type="ECO:0000256" key="2">
    <source>
        <dbReference type="SAM" id="MobiDB-lite"/>
    </source>
</evidence>
<feature type="coiled-coil region" evidence="1">
    <location>
        <begin position="475"/>
        <end position="502"/>
    </location>
</feature>
<reference evidence="3" key="1">
    <citation type="submission" date="2020-03" db="EMBL/GenBank/DDBJ databases">
        <authorList>
            <person name="Weist P."/>
        </authorList>
    </citation>
    <scope>NUCLEOTIDE SEQUENCE</scope>
</reference>
<evidence type="ECO:0000313" key="4">
    <source>
        <dbReference type="Proteomes" id="UP001153269"/>
    </source>
</evidence>
<comment type="caution">
    <text evidence="3">The sequence shown here is derived from an EMBL/GenBank/DDBJ whole genome shotgun (WGS) entry which is preliminary data.</text>
</comment>
<name>A0A9N7TRM6_PLEPL</name>
<protein>
    <submittedName>
        <fullName evidence="3">Uncharacterized protein</fullName>
    </submittedName>
</protein>
<organism evidence="3 4">
    <name type="scientific">Pleuronectes platessa</name>
    <name type="common">European plaice</name>
    <dbReference type="NCBI Taxonomy" id="8262"/>
    <lineage>
        <taxon>Eukaryota</taxon>
        <taxon>Metazoa</taxon>
        <taxon>Chordata</taxon>
        <taxon>Craniata</taxon>
        <taxon>Vertebrata</taxon>
        <taxon>Euteleostomi</taxon>
        <taxon>Actinopterygii</taxon>
        <taxon>Neopterygii</taxon>
        <taxon>Teleostei</taxon>
        <taxon>Neoteleostei</taxon>
        <taxon>Acanthomorphata</taxon>
        <taxon>Carangaria</taxon>
        <taxon>Pleuronectiformes</taxon>
        <taxon>Pleuronectoidei</taxon>
        <taxon>Pleuronectidae</taxon>
        <taxon>Pleuronectes</taxon>
    </lineage>
</organism>
<keyword evidence="1" id="KW-0175">Coiled coil</keyword>
<gene>
    <name evidence="3" type="ORF">PLEPLA_LOCUS5531</name>
</gene>
<feature type="region of interest" description="Disordered" evidence="2">
    <location>
        <begin position="342"/>
        <end position="423"/>
    </location>
</feature>
<feature type="compositionally biased region" description="Polar residues" evidence="2">
    <location>
        <begin position="364"/>
        <end position="378"/>
    </location>
</feature>
<feature type="compositionally biased region" description="Polar residues" evidence="2">
    <location>
        <begin position="288"/>
        <end position="300"/>
    </location>
</feature>
<dbReference type="AlphaFoldDB" id="A0A9N7TRM6"/>
<evidence type="ECO:0000313" key="3">
    <source>
        <dbReference type="EMBL" id="CAB1417712.1"/>
    </source>
</evidence>
<sequence length="512" mass="55183">MQTKLTIIVEHPSPGGNEISISSFAHQEVEMPGSTIKTCISCRQQIGVACKICKLCGARQPMKKALQKAKERASKQWVAKLKKGGNTSKLVDAARVLVHKFKMAGLHPILLFGTNKRGSVSCDYLNGLEVVKDTENASVVAVRSLYKSLLSVIVRREKANNLTPVDPERPRELAESPLHRVAKEEEDEKTFSLFLTACDPAPTAPATAPSTSHSPPGQSYPSSSPPLFNSKESCQPKYPDTQCNGLVKGFNSNSTEPGTSTNPHGAGSTKRRLCRDELEESPSKHQAKGQTFTTTESSSDLDMDLFAPLESDIDESANSVPEQESSDLTPPAMVVSCPHLVKEEEEEKKDEGSSPDQHTAGPSVPQQSSTGSPPSVDQSKPLSPPGSPPCTSSSSSKAPPEPICVSSPPHPVEPPSDLEPSIDSQSFWKSCNAAGCTQAIFTDFINEMNDIAGRIQSDQASEDDCNHALKVMAASGKLEEIVAKQQTELQRKQQELMKAATTMQQVISALRR</sequence>
<feature type="compositionally biased region" description="Polar residues" evidence="2">
    <location>
        <begin position="250"/>
        <end position="263"/>
    </location>
</feature>
<feature type="compositionally biased region" description="Low complexity" evidence="2">
    <location>
        <begin position="202"/>
        <end position="226"/>
    </location>
</feature>
<accession>A0A9N7TRM6</accession>
<proteinExistence type="predicted"/>
<evidence type="ECO:0000256" key="1">
    <source>
        <dbReference type="SAM" id="Coils"/>
    </source>
</evidence>
<feature type="compositionally biased region" description="Low complexity" evidence="2">
    <location>
        <begin position="389"/>
        <end position="398"/>
    </location>
</feature>
<dbReference type="Proteomes" id="UP001153269">
    <property type="component" value="Unassembled WGS sequence"/>
</dbReference>